<comment type="subcellular location">
    <subcellularLocation>
        <location evidence="1">Cell envelope</location>
    </subcellularLocation>
</comment>
<dbReference type="InterPro" id="IPR014755">
    <property type="entry name" value="Cu-Rt/internalin_Ig-like"/>
</dbReference>
<dbReference type="SUPFAM" id="SSF81296">
    <property type="entry name" value="E set domains"/>
    <property type="match status" value="1"/>
</dbReference>
<organism evidence="9 10">
    <name type="scientific">Longispora fulva</name>
    <dbReference type="NCBI Taxonomy" id="619741"/>
    <lineage>
        <taxon>Bacteria</taxon>
        <taxon>Bacillati</taxon>
        <taxon>Actinomycetota</taxon>
        <taxon>Actinomycetes</taxon>
        <taxon>Micromonosporales</taxon>
        <taxon>Micromonosporaceae</taxon>
        <taxon>Longispora</taxon>
    </lineage>
</organism>
<evidence type="ECO:0000259" key="8">
    <source>
        <dbReference type="Pfam" id="PF04234"/>
    </source>
</evidence>
<feature type="compositionally biased region" description="Polar residues" evidence="5">
    <location>
        <begin position="120"/>
        <end position="133"/>
    </location>
</feature>
<keyword evidence="2" id="KW-0479">Metal-binding</keyword>
<dbReference type="EMBL" id="JADOUF010000001">
    <property type="protein sequence ID" value="MBG6137303.1"/>
    <property type="molecule type" value="Genomic_DNA"/>
</dbReference>
<feature type="signal peptide" evidence="7">
    <location>
        <begin position="1"/>
        <end position="26"/>
    </location>
</feature>
<dbReference type="GO" id="GO:0006825">
    <property type="term" value="P:copper ion transport"/>
    <property type="evidence" value="ECO:0007669"/>
    <property type="project" value="InterPro"/>
</dbReference>
<dbReference type="GO" id="GO:0005507">
    <property type="term" value="F:copper ion binding"/>
    <property type="evidence" value="ECO:0007669"/>
    <property type="project" value="InterPro"/>
</dbReference>
<name>A0A8J7GIW9_9ACTN</name>
<keyword evidence="3 7" id="KW-0732">Signal</keyword>
<dbReference type="InterPro" id="IPR032694">
    <property type="entry name" value="CopC/D"/>
</dbReference>
<dbReference type="Gene3D" id="2.60.40.1220">
    <property type="match status" value="1"/>
</dbReference>
<dbReference type="GO" id="GO:0005886">
    <property type="term" value="C:plasma membrane"/>
    <property type="evidence" value="ECO:0007669"/>
    <property type="project" value="TreeGrafter"/>
</dbReference>
<sequence length="190" mass="18970">MWLRRAAVITIAALVGVGALAGPASAHNTLKSSTPAANATLPTPPDSVTLTFEEKLDPATTTVTVTGPDGAPASDPSSIDGMSVVVKVRPGAPGKYTVTYKLVSDDGDPVTDSFTFTATAGNKPTAAPATTSPVKDPQASVAPPATQAAPTGSDKKDEGTPAWVWVLVGLAVLVVLGGGLALGRRRSGSA</sequence>
<evidence type="ECO:0000256" key="1">
    <source>
        <dbReference type="ARBA" id="ARBA00004196"/>
    </source>
</evidence>
<evidence type="ECO:0000256" key="3">
    <source>
        <dbReference type="ARBA" id="ARBA00022729"/>
    </source>
</evidence>
<dbReference type="InterPro" id="IPR007348">
    <property type="entry name" value="CopC_dom"/>
</dbReference>
<dbReference type="AlphaFoldDB" id="A0A8J7GIW9"/>
<dbReference type="Proteomes" id="UP000622552">
    <property type="component" value="Unassembled WGS sequence"/>
</dbReference>
<dbReference type="RefSeq" id="WP_197004184.1">
    <property type="nucleotide sequence ID" value="NZ_BONS01000020.1"/>
</dbReference>
<feature type="region of interest" description="Disordered" evidence="5">
    <location>
        <begin position="120"/>
        <end position="158"/>
    </location>
</feature>
<keyword evidence="4" id="KW-0186">Copper</keyword>
<feature type="chain" id="PRO_5035245429" evidence="7">
    <location>
        <begin position="27"/>
        <end position="190"/>
    </location>
</feature>
<reference evidence="9" key="1">
    <citation type="submission" date="2020-11" db="EMBL/GenBank/DDBJ databases">
        <title>Sequencing the genomes of 1000 actinobacteria strains.</title>
        <authorList>
            <person name="Klenk H.-P."/>
        </authorList>
    </citation>
    <scope>NUCLEOTIDE SEQUENCE</scope>
    <source>
        <strain evidence="9">DSM 45356</strain>
    </source>
</reference>
<dbReference type="GO" id="GO:0042597">
    <property type="term" value="C:periplasmic space"/>
    <property type="evidence" value="ECO:0007669"/>
    <property type="project" value="InterPro"/>
</dbReference>
<proteinExistence type="predicted"/>
<gene>
    <name evidence="9" type="ORF">IW245_003497</name>
</gene>
<feature type="domain" description="CopC" evidence="8">
    <location>
        <begin position="27"/>
        <end position="117"/>
    </location>
</feature>
<evidence type="ECO:0000313" key="10">
    <source>
        <dbReference type="Proteomes" id="UP000622552"/>
    </source>
</evidence>
<protein>
    <submittedName>
        <fullName evidence="9">Methionine-rich copper-binding protein CopC</fullName>
    </submittedName>
</protein>
<dbReference type="InterPro" id="IPR014756">
    <property type="entry name" value="Ig_E-set"/>
</dbReference>
<comment type="caution">
    <text evidence="9">The sequence shown here is derived from an EMBL/GenBank/DDBJ whole genome shotgun (WGS) entry which is preliminary data.</text>
</comment>
<dbReference type="GO" id="GO:0046688">
    <property type="term" value="P:response to copper ion"/>
    <property type="evidence" value="ECO:0007669"/>
    <property type="project" value="InterPro"/>
</dbReference>
<dbReference type="GO" id="GO:0030313">
    <property type="term" value="C:cell envelope"/>
    <property type="evidence" value="ECO:0007669"/>
    <property type="project" value="UniProtKB-SubCell"/>
</dbReference>
<keyword evidence="10" id="KW-1185">Reference proteome</keyword>
<feature type="transmembrane region" description="Helical" evidence="6">
    <location>
        <begin position="162"/>
        <end position="182"/>
    </location>
</feature>
<dbReference type="Pfam" id="PF04234">
    <property type="entry name" value="CopC"/>
    <property type="match status" value="1"/>
</dbReference>
<evidence type="ECO:0000256" key="6">
    <source>
        <dbReference type="SAM" id="Phobius"/>
    </source>
</evidence>
<evidence type="ECO:0000313" key="9">
    <source>
        <dbReference type="EMBL" id="MBG6137303.1"/>
    </source>
</evidence>
<evidence type="ECO:0000256" key="2">
    <source>
        <dbReference type="ARBA" id="ARBA00022723"/>
    </source>
</evidence>
<dbReference type="PANTHER" id="PTHR34820:SF4">
    <property type="entry name" value="INNER MEMBRANE PROTEIN YEBZ"/>
    <property type="match status" value="1"/>
</dbReference>
<evidence type="ECO:0000256" key="5">
    <source>
        <dbReference type="SAM" id="MobiDB-lite"/>
    </source>
</evidence>
<accession>A0A8J7GIW9</accession>
<keyword evidence="6" id="KW-1133">Transmembrane helix</keyword>
<keyword evidence="6" id="KW-0472">Membrane</keyword>
<evidence type="ECO:0000256" key="4">
    <source>
        <dbReference type="ARBA" id="ARBA00023008"/>
    </source>
</evidence>
<keyword evidence="6" id="KW-0812">Transmembrane</keyword>
<dbReference type="PANTHER" id="PTHR34820">
    <property type="entry name" value="INNER MEMBRANE PROTEIN YEBZ"/>
    <property type="match status" value="1"/>
</dbReference>
<evidence type="ECO:0000256" key="7">
    <source>
        <dbReference type="SAM" id="SignalP"/>
    </source>
</evidence>